<keyword evidence="9" id="KW-1185">Reference proteome</keyword>
<dbReference type="KEGG" id="fmr:Fuma_01245"/>
<comment type="cofactor">
    <cofactor evidence="1">
        <name>[4Fe-4S] cluster</name>
        <dbReference type="ChEBI" id="CHEBI:49883"/>
    </cofactor>
</comment>
<protein>
    <submittedName>
        <fullName evidence="8">Coproporphyrinogen III oxidase</fullName>
    </submittedName>
</protein>
<reference evidence="8 9" key="1">
    <citation type="journal article" date="2016" name="Front. Microbiol.">
        <title>Fuerstia marisgermanicae gen. nov., sp. nov., an Unusual Member of the Phylum Planctomycetes from the German Wadden Sea.</title>
        <authorList>
            <person name="Kohn T."/>
            <person name="Heuer A."/>
            <person name="Jogler M."/>
            <person name="Vollmers J."/>
            <person name="Boedeker C."/>
            <person name="Bunk B."/>
            <person name="Rast P."/>
            <person name="Borchert D."/>
            <person name="Glockner I."/>
            <person name="Freese H.M."/>
            <person name="Klenk H.P."/>
            <person name="Overmann J."/>
            <person name="Kaster A.K."/>
            <person name="Rohde M."/>
            <person name="Wiegand S."/>
            <person name="Jogler C."/>
        </authorList>
    </citation>
    <scope>NUCLEOTIDE SEQUENCE [LARGE SCALE GENOMIC DNA]</scope>
    <source>
        <strain evidence="8 9">NH11</strain>
    </source>
</reference>
<dbReference type="InterPro" id="IPR058240">
    <property type="entry name" value="rSAM_sf"/>
</dbReference>
<dbReference type="PROSITE" id="PS51918">
    <property type="entry name" value="RADICAL_SAM"/>
    <property type="match status" value="1"/>
</dbReference>
<dbReference type="InterPro" id="IPR006158">
    <property type="entry name" value="Cobalamin-bd"/>
</dbReference>
<dbReference type="PANTHER" id="PTHR43409">
    <property type="entry name" value="ANAEROBIC MAGNESIUM-PROTOPORPHYRIN IX MONOMETHYL ESTER CYCLASE-RELATED"/>
    <property type="match status" value="1"/>
</dbReference>
<keyword evidence="2" id="KW-0949">S-adenosyl-L-methionine</keyword>
<evidence type="ECO:0000259" key="7">
    <source>
        <dbReference type="PROSITE" id="PS51918"/>
    </source>
</evidence>
<dbReference type="Proteomes" id="UP000187735">
    <property type="component" value="Chromosome"/>
</dbReference>
<dbReference type="GO" id="GO:0031419">
    <property type="term" value="F:cobalamin binding"/>
    <property type="evidence" value="ECO:0007669"/>
    <property type="project" value="InterPro"/>
</dbReference>
<evidence type="ECO:0000256" key="5">
    <source>
        <dbReference type="ARBA" id="ARBA00023014"/>
    </source>
</evidence>
<dbReference type="InterPro" id="IPR051198">
    <property type="entry name" value="BchE-like"/>
</dbReference>
<evidence type="ECO:0000256" key="3">
    <source>
        <dbReference type="ARBA" id="ARBA00022723"/>
    </source>
</evidence>
<dbReference type="InterPro" id="IPR036724">
    <property type="entry name" value="Cobalamin-bd_sf"/>
</dbReference>
<keyword evidence="4" id="KW-0408">Iron</keyword>
<dbReference type="STRING" id="1891926.Fuma_01245"/>
<dbReference type="GO" id="GO:0003824">
    <property type="term" value="F:catalytic activity"/>
    <property type="evidence" value="ECO:0007669"/>
    <property type="project" value="InterPro"/>
</dbReference>
<dbReference type="SFLD" id="SFLDS00029">
    <property type="entry name" value="Radical_SAM"/>
    <property type="match status" value="1"/>
</dbReference>
<evidence type="ECO:0000256" key="4">
    <source>
        <dbReference type="ARBA" id="ARBA00023004"/>
    </source>
</evidence>
<dbReference type="SFLD" id="SFLDG01082">
    <property type="entry name" value="B12-binding_domain_containing"/>
    <property type="match status" value="1"/>
</dbReference>
<evidence type="ECO:0000313" key="9">
    <source>
        <dbReference type="Proteomes" id="UP000187735"/>
    </source>
</evidence>
<dbReference type="EMBL" id="CP017641">
    <property type="protein sequence ID" value="APZ91654.1"/>
    <property type="molecule type" value="Genomic_DNA"/>
</dbReference>
<evidence type="ECO:0000256" key="1">
    <source>
        <dbReference type="ARBA" id="ARBA00001966"/>
    </source>
</evidence>
<keyword evidence="5" id="KW-0411">Iron-sulfur</keyword>
<dbReference type="OrthoDB" id="9801424at2"/>
<keyword evidence="3" id="KW-0479">Metal-binding</keyword>
<dbReference type="InterPro" id="IPR023404">
    <property type="entry name" value="rSAM_horseshoe"/>
</dbReference>
<dbReference type="RefSeq" id="WP_077023380.1">
    <property type="nucleotide sequence ID" value="NZ_CP017641.1"/>
</dbReference>
<evidence type="ECO:0000259" key="6">
    <source>
        <dbReference type="PROSITE" id="PS51332"/>
    </source>
</evidence>
<dbReference type="GO" id="GO:0051536">
    <property type="term" value="F:iron-sulfur cluster binding"/>
    <property type="evidence" value="ECO:0007669"/>
    <property type="project" value="UniProtKB-KW"/>
</dbReference>
<dbReference type="AlphaFoldDB" id="A0A1P8WC87"/>
<dbReference type="CDD" id="cd02068">
    <property type="entry name" value="radical_SAM_B12_BD"/>
    <property type="match status" value="1"/>
</dbReference>
<dbReference type="InterPro" id="IPR006638">
    <property type="entry name" value="Elp3/MiaA/NifB-like_rSAM"/>
</dbReference>
<dbReference type="SMART" id="SM00729">
    <property type="entry name" value="Elp3"/>
    <property type="match status" value="1"/>
</dbReference>
<feature type="domain" description="Radical SAM core" evidence="7">
    <location>
        <begin position="200"/>
        <end position="418"/>
    </location>
</feature>
<sequence length="474" mass="52662">MTSGPRAISRIALVCLTPSVDSHEHDGTELPSYGIHRILAAVVAHPKLADCEVQLFDLETVDVDSYVDDLLAFDPQVVGFSLFVWSMQCLVQVARKIRERSPQCVIVFGGPSARPPVLDLTPYQKAVDYVDAVVTREGEETFCDIVIALQQKRATVDVFDTLSNVPGLDLPTPLSWHNTGFRPPPQELDEIASPYQMGLMNYQAVGYLESFRGCPMSCTFCEWGAKDISKGCFSEDYLTRELAALQAHDCPAVFNVDAGLNLNAAAFRNMANAERNVGFLKGSQLWCEIYPSMIKDEHIEFLSQCGPSYLGVGLQSFNPALLKRLQRPYGREKFGPAIEKLHTVATNIEVQIIFGLPTDTWDGFIETLNYALTLPVTVRVYHTLVLPDALMTRGLPEWEMKYDPHTLSMQSCVGWTQQQLLDMRDLLTRETTLCGGTAGDFWWSFPPASQRATIPNLSQKHFVPASTTGGRKSA</sequence>
<accession>A0A1P8WC87</accession>
<dbReference type="Gene3D" id="3.40.50.280">
    <property type="entry name" value="Cobalamin-binding domain"/>
    <property type="match status" value="1"/>
</dbReference>
<dbReference type="PROSITE" id="PS51332">
    <property type="entry name" value="B12_BINDING"/>
    <property type="match status" value="1"/>
</dbReference>
<evidence type="ECO:0000256" key="2">
    <source>
        <dbReference type="ARBA" id="ARBA00022691"/>
    </source>
</evidence>
<feature type="domain" description="B12-binding" evidence="6">
    <location>
        <begin position="10"/>
        <end position="156"/>
    </location>
</feature>
<dbReference type="SUPFAM" id="SSF102114">
    <property type="entry name" value="Radical SAM enzymes"/>
    <property type="match status" value="1"/>
</dbReference>
<dbReference type="Pfam" id="PF04055">
    <property type="entry name" value="Radical_SAM"/>
    <property type="match status" value="1"/>
</dbReference>
<dbReference type="GO" id="GO:0046872">
    <property type="term" value="F:metal ion binding"/>
    <property type="evidence" value="ECO:0007669"/>
    <property type="project" value="UniProtKB-KW"/>
</dbReference>
<dbReference type="GO" id="GO:0005829">
    <property type="term" value="C:cytosol"/>
    <property type="evidence" value="ECO:0007669"/>
    <property type="project" value="TreeGrafter"/>
</dbReference>
<dbReference type="PANTHER" id="PTHR43409:SF16">
    <property type="entry name" value="SLR0320 PROTEIN"/>
    <property type="match status" value="1"/>
</dbReference>
<dbReference type="Gene3D" id="3.80.30.20">
    <property type="entry name" value="tm_1862 like domain"/>
    <property type="match status" value="1"/>
</dbReference>
<name>A0A1P8WC87_9PLAN</name>
<dbReference type="SUPFAM" id="SSF52242">
    <property type="entry name" value="Cobalamin (vitamin B12)-binding domain"/>
    <property type="match status" value="1"/>
</dbReference>
<evidence type="ECO:0000313" key="8">
    <source>
        <dbReference type="EMBL" id="APZ91654.1"/>
    </source>
</evidence>
<dbReference type="Pfam" id="PF02310">
    <property type="entry name" value="B12-binding"/>
    <property type="match status" value="1"/>
</dbReference>
<organism evidence="8 9">
    <name type="scientific">Fuerstiella marisgermanici</name>
    <dbReference type="NCBI Taxonomy" id="1891926"/>
    <lineage>
        <taxon>Bacteria</taxon>
        <taxon>Pseudomonadati</taxon>
        <taxon>Planctomycetota</taxon>
        <taxon>Planctomycetia</taxon>
        <taxon>Planctomycetales</taxon>
        <taxon>Planctomycetaceae</taxon>
        <taxon>Fuerstiella</taxon>
    </lineage>
</organism>
<dbReference type="InterPro" id="IPR007197">
    <property type="entry name" value="rSAM"/>
</dbReference>
<proteinExistence type="predicted"/>
<gene>
    <name evidence="8" type="ORF">Fuma_01245</name>
</gene>